<sequence>MTENTRRGWSYREWVHFPILPASRYAASSPGMKLSLKSSTRHVHNDCNMSKMEKDKHAVVTAEGPTTSDAQNEHAYEGNSSAASASDTTVLRCISSGGVVNCSPVEALCSGRPIALQSERKSGIEAPGCPTTNKQQFAQLMLDNMFCKLIPFPHSSAIDSLENNICAQPVHGCILYFVGHCYKLRSRDVLEGL</sequence>
<keyword evidence="3" id="KW-1185">Reference proteome</keyword>
<accession>D8QXM4</accession>
<dbReference type="AlphaFoldDB" id="D8QXM4"/>
<feature type="region of interest" description="Disordered" evidence="1">
    <location>
        <begin position="53"/>
        <end position="81"/>
    </location>
</feature>
<proteinExistence type="predicted"/>
<gene>
    <name evidence="2" type="ORF">SELMODRAFT_404873</name>
</gene>
<dbReference type="HOGENOM" id="CLU_1410955_0_0_1"/>
<evidence type="ECO:0000313" key="3">
    <source>
        <dbReference type="Proteomes" id="UP000001514"/>
    </source>
</evidence>
<dbReference type="InParanoid" id="D8QXM4"/>
<dbReference type="Gramene" id="EFJ35448">
    <property type="protein sequence ID" value="EFJ35448"/>
    <property type="gene ID" value="SELMODRAFT_404873"/>
</dbReference>
<name>D8QXM4_SELML</name>
<organism evidence="3">
    <name type="scientific">Selaginella moellendorffii</name>
    <name type="common">Spikemoss</name>
    <dbReference type="NCBI Taxonomy" id="88036"/>
    <lineage>
        <taxon>Eukaryota</taxon>
        <taxon>Viridiplantae</taxon>
        <taxon>Streptophyta</taxon>
        <taxon>Embryophyta</taxon>
        <taxon>Tracheophyta</taxon>
        <taxon>Lycopodiopsida</taxon>
        <taxon>Selaginellales</taxon>
        <taxon>Selaginellaceae</taxon>
        <taxon>Selaginella</taxon>
    </lineage>
</organism>
<evidence type="ECO:0000256" key="1">
    <source>
        <dbReference type="SAM" id="MobiDB-lite"/>
    </source>
</evidence>
<protein>
    <submittedName>
        <fullName evidence="2">Uncharacterized protein</fullName>
    </submittedName>
</protein>
<reference evidence="2 3" key="1">
    <citation type="journal article" date="2011" name="Science">
        <title>The Selaginella genome identifies genetic changes associated with the evolution of vascular plants.</title>
        <authorList>
            <person name="Banks J.A."/>
            <person name="Nishiyama T."/>
            <person name="Hasebe M."/>
            <person name="Bowman J.L."/>
            <person name="Gribskov M."/>
            <person name="dePamphilis C."/>
            <person name="Albert V.A."/>
            <person name="Aono N."/>
            <person name="Aoyama T."/>
            <person name="Ambrose B.A."/>
            <person name="Ashton N.W."/>
            <person name="Axtell M.J."/>
            <person name="Barker E."/>
            <person name="Barker M.S."/>
            <person name="Bennetzen J.L."/>
            <person name="Bonawitz N.D."/>
            <person name="Chapple C."/>
            <person name="Cheng C."/>
            <person name="Correa L.G."/>
            <person name="Dacre M."/>
            <person name="DeBarry J."/>
            <person name="Dreyer I."/>
            <person name="Elias M."/>
            <person name="Engstrom E.M."/>
            <person name="Estelle M."/>
            <person name="Feng L."/>
            <person name="Finet C."/>
            <person name="Floyd S.K."/>
            <person name="Frommer W.B."/>
            <person name="Fujita T."/>
            <person name="Gramzow L."/>
            <person name="Gutensohn M."/>
            <person name="Harholt J."/>
            <person name="Hattori M."/>
            <person name="Heyl A."/>
            <person name="Hirai T."/>
            <person name="Hiwatashi Y."/>
            <person name="Ishikawa M."/>
            <person name="Iwata M."/>
            <person name="Karol K.G."/>
            <person name="Koehler B."/>
            <person name="Kolukisaoglu U."/>
            <person name="Kubo M."/>
            <person name="Kurata T."/>
            <person name="Lalonde S."/>
            <person name="Li K."/>
            <person name="Li Y."/>
            <person name="Litt A."/>
            <person name="Lyons E."/>
            <person name="Manning G."/>
            <person name="Maruyama T."/>
            <person name="Michael T.P."/>
            <person name="Mikami K."/>
            <person name="Miyazaki S."/>
            <person name="Morinaga S."/>
            <person name="Murata T."/>
            <person name="Mueller-Roeber B."/>
            <person name="Nelson D.R."/>
            <person name="Obara M."/>
            <person name="Oguri Y."/>
            <person name="Olmstead R.G."/>
            <person name="Onodera N."/>
            <person name="Petersen B.L."/>
            <person name="Pils B."/>
            <person name="Prigge M."/>
            <person name="Rensing S.A."/>
            <person name="Riano-Pachon D.M."/>
            <person name="Roberts A.W."/>
            <person name="Sato Y."/>
            <person name="Scheller H.V."/>
            <person name="Schulz B."/>
            <person name="Schulz C."/>
            <person name="Shakirov E.V."/>
            <person name="Shibagaki N."/>
            <person name="Shinohara N."/>
            <person name="Shippen D.E."/>
            <person name="Soerensen I."/>
            <person name="Sotooka R."/>
            <person name="Sugimoto N."/>
            <person name="Sugita M."/>
            <person name="Sumikawa N."/>
            <person name="Tanurdzic M."/>
            <person name="Theissen G."/>
            <person name="Ulvskov P."/>
            <person name="Wakazuki S."/>
            <person name="Weng J.K."/>
            <person name="Willats W.W."/>
            <person name="Wipf D."/>
            <person name="Wolf P.G."/>
            <person name="Yang L."/>
            <person name="Zimmer A.D."/>
            <person name="Zhu Q."/>
            <person name="Mitros T."/>
            <person name="Hellsten U."/>
            <person name="Loque D."/>
            <person name="Otillar R."/>
            <person name="Salamov A."/>
            <person name="Schmutz J."/>
            <person name="Shapiro H."/>
            <person name="Lindquist E."/>
            <person name="Lucas S."/>
            <person name="Rokhsar D."/>
            <person name="Grigoriev I.V."/>
        </authorList>
    </citation>
    <scope>NUCLEOTIDE SEQUENCE [LARGE SCALE GENOMIC DNA]</scope>
</reference>
<dbReference type="Proteomes" id="UP000001514">
    <property type="component" value="Unassembled WGS sequence"/>
</dbReference>
<dbReference type="EMBL" id="GL377568">
    <property type="protein sequence ID" value="EFJ35448.1"/>
    <property type="molecule type" value="Genomic_DNA"/>
</dbReference>
<dbReference type="KEGG" id="smo:SELMODRAFT_404873"/>
<evidence type="ECO:0000313" key="2">
    <source>
        <dbReference type="EMBL" id="EFJ35448.1"/>
    </source>
</evidence>